<reference evidence="1" key="1">
    <citation type="journal article" date="2022" name="bioRxiv">
        <title>Sequencing and chromosome-scale assembly of the giantPleurodeles waltlgenome.</title>
        <authorList>
            <person name="Brown T."/>
            <person name="Elewa A."/>
            <person name="Iarovenko S."/>
            <person name="Subramanian E."/>
            <person name="Araus A.J."/>
            <person name="Petzold A."/>
            <person name="Susuki M."/>
            <person name="Suzuki K.-i.T."/>
            <person name="Hayashi T."/>
            <person name="Toyoda A."/>
            <person name="Oliveira C."/>
            <person name="Osipova E."/>
            <person name="Leigh N.D."/>
            <person name="Simon A."/>
            <person name="Yun M.H."/>
        </authorList>
    </citation>
    <scope>NUCLEOTIDE SEQUENCE</scope>
    <source>
        <strain evidence="1">20211129_DDA</strain>
        <tissue evidence="1">Liver</tissue>
    </source>
</reference>
<feature type="non-terminal residue" evidence="1">
    <location>
        <position position="54"/>
    </location>
</feature>
<evidence type="ECO:0000313" key="2">
    <source>
        <dbReference type="Proteomes" id="UP001066276"/>
    </source>
</evidence>
<keyword evidence="2" id="KW-1185">Reference proteome</keyword>
<comment type="caution">
    <text evidence="1">The sequence shown here is derived from an EMBL/GenBank/DDBJ whole genome shotgun (WGS) entry which is preliminary data.</text>
</comment>
<feature type="non-terminal residue" evidence="1">
    <location>
        <position position="1"/>
    </location>
</feature>
<dbReference type="EMBL" id="JANPWB010000003">
    <property type="protein sequence ID" value="KAJ1199206.1"/>
    <property type="molecule type" value="Genomic_DNA"/>
</dbReference>
<evidence type="ECO:0000313" key="1">
    <source>
        <dbReference type="EMBL" id="KAJ1199206.1"/>
    </source>
</evidence>
<organism evidence="1 2">
    <name type="scientific">Pleurodeles waltl</name>
    <name type="common">Iberian ribbed newt</name>
    <dbReference type="NCBI Taxonomy" id="8319"/>
    <lineage>
        <taxon>Eukaryota</taxon>
        <taxon>Metazoa</taxon>
        <taxon>Chordata</taxon>
        <taxon>Craniata</taxon>
        <taxon>Vertebrata</taxon>
        <taxon>Euteleostomi</taxon>
        <taxon>Amphibia</taxon>
        <taxon>Batrachia</taxon>
        <taxon>Caudata</taxon>
        <taxon>Salamandroidea</taxon>
        <taxon>Salamandridae</taxon>
        <taxon>Pleurodelinae</taxon>
        <taxon>Pleurodeles</taxon>
    </lineage>
</organism>
<sequence>INFLMSLVPSHRLFNWRSVPGKQTLPFRRTSSQDGLRELFVSWATRTVLSLQKD</sequence>
<name>A0AAV7VE87_PLEWA</name>
<dbReference type="Proteomes" id="UP001066276">
    <property type="component" value="Chromosome 2_1"/>
</dbReference>
<gene>
    <name evidence="1" type="ORF">NDU88_003044</name>
</gene>
<proteinExistence type="predicted"/>
<protein>
    <submittedName>
        <fullName evidence="1">Uncharacterized protein</fullName>
    </submittedName>
</protein>
<accession>A0AAV7VE87</accession>
<dbReference type="AlphaFoldDB" id="A0AAV7VE87"/>